<proteinExistence type="predicted"/>
<accession>A0AAV4MFQ4</accession>
<evidence type="ECO:0000313" key="2">
    <source>
        <dbReference type="Proteomes" id="UP001054945"/>
    </source>
</evidence>
<keyword evidence="2" id="KW-1185">Reference proteome</keyword>
<name>A0AAV4MFQ4_CAEEX</name>
<comment type="caution">
    <text evidence="1">The sequence shown here is derived from an EMBL/GenBank/DDBJ whole genome shotgun (WGS) entry which is preliminary data.</text>
</comment>
<dbReference type="EMBL" id="BPLR01019745">
    <property type="protein sequence ID" value="GIX71319.1"/>
    <property type="molecule type" value="Genomic_DNA"/>
</dbReference>
<protein>
    <submittedName>
        <fullName evidence="1">Uncharacterized protein</fullName>
    </submittedName>
</protein>
<evidence type="ECO:0000313" key="1">
    <source>
        <dbReference type="EMBL" id="GIX71319.1"/>
    </source>
</evidence>
<reference evidence="1 2" key="1">
    <citation type="submission" date="2021-06" db="EMBL/GenBank/DDBJ databases">
        <title>Caerostris extrusa draft genome.</title>
        <authorList>
            <person name="Kono N."/>
            <person name="Arakawa K."/>
        </authorList>
    </citation>
    <scope>NUCLEOTIDE SEQUENCE [LARGE SCALE GENOMIC DNA]</scope>
</reference>
<dbReference type="AlphaFoldDB" id="A0AAV4MFQ4"/>
<gene>
    <name evidence="1" type="ORF">CEXT_317991</name>
</gene>
<dbReference type="Proteomes" id="UP001054945">
    <property type="component" value="Unassembled WGS sequence"/>
</dbReference>
<organism evidence="1 2">
    <name type="scientific">Caerostris extrusa</name>
    <name type="common">Bark spider</name>
    <name type="synonym">Caerostris bankana</name>
    <dbReference type="NCBI Taxonomy" id="172846"/>
    <lineage>
        <taxon>Eukaryota</taxon>
        <taxon>Metazoa</taxon>
        <taxon>Ecdysozoa</taxon>
        <taxon>Arthropoda</taxon>
        <taxon>Chelicerata</taxon>
        <taxon>Arachnida</taxon>
        <taxon>Araneae</taxon>
        <taxon>Araneomorphae</taxon>
        <taxon>Entelegynae</taxon>
        <taxon>Araneoidea</taxon>
        <taxon>Araneidae</taxon>
        <taxon>Caerostris</taxon>
    </lineage>
</organism>
<sequence>MSDVPSISVWPTMNFRMREEVDVKMQYMDLNAYDDSLFIDLIYFHYRKNVNTYLIANFTADANFRLLVYNGSIIVTVKKIHRHVIAFLETQKYSMHSHGPKASVYGFTAYNKELGVSDFSIIRDLWNLVSDIREINIETHHIILRRFSPMPLSCLCLDVIRSNDIKPDLPNFVLERLGLTELD</sequence>